<protein>
    <submittedName>
        <fullName evidence="1">Uncharacterized protein</fullName>
    </submittedName>
</protein>
<proteinExistence type="predicted"/>
<dbReference type="Proteomes" id="UP000054166">
    <property type="component" value="Unassembled WGS sequence"/>
</dbReference>
<dbReference type="HOGENOM" id="CLU_2671916_0_0_1"/>
<sequence>MFSMLEFNKLFAAALSIMSVTDGNYSSSHFLDLNLVTAHQPTNHPPEYAEQWPGLSRSKKIQRTEMLNIFGFLKR</sequence>
<name>A0A0C3FYZ1_PILCF</name>
<dbReference type="AlphaFoldDB" id="A0A0C3FYZ1"/>
<evidence type="ECO:0000313" key="2">
    <source>
        <dbReference type="Proteomes" id="UP000054166"/>
    </source>
</evidence>
<dbReference type="EMBL" id="KN832975">
    <property type="protein sequence ID" value="KIM89495.1"/>
    <property type="molecule type" value="Genomic_DNA"/>
</dbReference>
<evidence type="ECO:0000313" key="1">
    <source>
        <dbReference type="EMBL" id="KIM89495.1"/>
    </source>
</evidence>
<reference evidence="1 2" key="1">
    <citation type="submission" date="2014-04" db="EMBL/GenBank/DDBJ databases">
        <authorList>
            <consortium name="DOE Joint Genome Institute"/>
            <person name="Kuo A."/>
            <person name="Tarkka M."/>
            <person name="Buscot F."/>
            <person name="Kohler A."/>
            <person name="Nagy L.G."/>
            <person name="Floudas D."/>
            <person name="Copeland A."/>
            <person name="Barry K.W."/>
            <person name="Cichocki N."/>
            <person name="Veneault-Fourrey C."/>
            <person name="LaButti K."/>
            <person name="Lindquist E.A."/>
            <person name="Lipzen A."/>
            <person name="Lundell T."/>
            <person name="Morin E."/>
            <person name="Murat C."/>
            <person name="Sun H."/>
            <person name="Tunlid A."/>
            <person name="Henrissat B."/>
            <person name="Grigoriev I.V."/>
            <person name="Hibbett D.S."/>
            <person name="Martin F."/>
            <person name="Nordberg H.P."/>
            <person name="Cantor M.N."/>
            <person name="Hua S.X."/>
        </authorList>
    </citation>
    <scope>NUCLEOTIDE SEQUENCE [LARGE SCALE GENOMIC DNA]</scope>
    <source>
        <strain evidence="1 2">F 1598</strain>
    </source>
</reference>
<reference evidence="2" key="2">
    <citation type="submission" date="2015-01" db="EMBL/GenBank/DDBJ databases">
        <title>Evolutionary Origins and Diversification of the Mycorrhizal Mutualists.</title>
        <authorList>
            <consortium name="DOE Joint Genome Institute"/>
            <consortium name="Mycorrhizal Genomics Consortium"/>
            <person name="Kohler A."/>
            <person name="Kuo A."/>
            <person name="Nagy L.G."/>
            <person name="Floudas D."/>
            <person name="Copeland A."/>
            <person name="Barry K.W."/>
            <person name="Cichocki N."/>
            <person name="Veneault-Fourrey C."/>
            <person name="LaButti K."/>
            <person name="Lindquist E.A."/>
            <person name="Lipzen A."/>
            <person name="Lundell T."/>
            <person name="Morin E."/>
            <person name="Murat C."/>
            <person name="Riley R."/>
            <person name="Ohm R."/>
            <person name="Sun H."/>
            <person name="Tunlid A."/>
            <person name="Henrissat B."/>
            <person name="Grigoriev I.V."/>
            <person name="Hibbett D.S."/>
            <person name="Martin F."/>
        </authorList>
    </citation>
    <scope>NUCLEOTIDE SEQUENCE [LARGE SCALE GENOMIC DNA]</scope>
    <source>
        <strain evidence="2">F 1598</strain>
    </source>
</reference>
<keyword evidence="2" id="KW-1185">Reference proteome</keyword>
<gene>
    <name evidence="1" type="ORF">PILCRDRAFT_226968</name>
</gene>
<organism evidence="1 2">
    <name type="scientific">Piloderma croceum (strain F 1598)</name>
    <dbReference type="NCBI Taxonomy" id="765440"/>
    <lineage>
        <taxon>Eukaryota</taxon>
        <taxon>Fungi</taxon>
        <taxon>Dikarya</taxon>
        <taxon>Basidiomycota</taxon>
        <taxon>Agaricomycotina</taxon>
        <taxon>Agaricomycetes</taxon>
        <taxon>Agaricomycetidae</taxon>
        <taxon>Atheliales</taxon>
        <taxon>Atheliaceae</taxon>
        <taxon>Piloderma</taxon>
    </lineage>
</organism>
<dbReference type="InParanoid" id="A0A0C3FYZ1"/>
<accession>A0A0C3FYZ1</accession>